<gene>
    <name evidence="1" type="ORF">AVEN_81496_1</name>
</gene>
<accession>A0A4Y2E112</accession>
<comment type="caution">
    <text evidence="1">The sequence shown here is derived from an EMBL/GenBank/DDBJ whole genome shotgun (WGS) entry which is preliminary data.</text>
</comment>
<name>A0A4Y2E112_ARAVE</name>
<proteinExistence type="predicted"/>
<keyword evidence="2" id="KW-1185">Reference proteome</keyword>
<sequence length="88" mass="10264">MGLDARKLVVSTSLSTSQKEIRCLWIEEQHIWTHEDWDHDLFTNMPKIGTQSDSRRIRVPLATTNIRKIDHFSGNGFLVRRAIMFGRP</sequence>
<dbReference type="Proteomes" id="UP000499080">
    <property type="component" value="Unassembled WGS sequence"/>
</dbReference>
<protein>
    <submittedName>
        <fullName evidence="1">Uncharacterized protein</fullName>
    </submittedName>
</protein>
<evidence type="ECO:0000313" key="2">
    <source>
        <dbReference type="Proteomes" id="UP000499080"/>
    </source>
</evidence>
<dbReference type="EMBL" id="BGPR01000485">
    <property type="protein sequence ID" value="GBM22742.1"/>
    <property type="molecule type" value="Genomic_DNA"/>
</dbReference>
<reference evidence="1 2" key="1">
    <citation type="journal article" date="2019" name="Sci. Rep.">
        <title>Orb-weaving spider Araneus ventricosus genome elucidates the spidroin gene catalogue.</title>
        <authorList>
            <person name="Kono N."/>
            <person name="Nakamura H."/>
            <person name="Ohtoshi R."/>
            <person name="Moran D.A.P."/>
            <person name="Shinohara A."/>
            <person name="Yoshida Y."/>
            <person name="Fujiwara M."/>
            <person name="Mori M."/>
            <person name="Tomita M."/>
            <person name="Arakawa K."/>
        </authorList>
    </citation>
    <scope>NUCLEOTIDE SEQUENCE [LARGE SCALE GENOMIC DNA]</scope>
</reference>
<evidence type="ECO:0000313" key="1">
    <source>
        <dbReference type="EMBL" id="GBM22742.1"/>
    </source>
</evidence>
<dbReference type="AlphaFoldDB" id="A0A4Y2E112"/>
<organism evidence="1 2">
    <name type="scientific">Araneus ventricosus</name>
    <name type="common">Orbweaver spider</name>
    <name type="synonym">Epeira ventricosa</name>
    <dbReference type="NCBI Taxonomy" id="182803"/>
    <lineage>
        <taxon>Eukaryota</taxon>
        <taxon>Metazoa</taxon>
        <taxon>Ecdysozoa</taxon>
        <taxon>Arthropoda</taxon>
        <taxon>Chelicerata</taxon>
        <taxon>Arachnida</taxon>
        <taxon>Araneae</taxon>
        <taxon>Araneomorphae</taxon>
        <taxon>Entelegynae</taxon>
        <taxon>Araneoidea</taxon>
        <taxon>Araneidae</taxon>
        <taxon>Araneus</taxon>
    </lineage>
</organism>